<evidence type="ECO:0000313" key="1">
    <source>
        <dbReference type="EMBL" id="TYK16524.1"/>
    </source>
</evidence>
<dbReference type="AlphaFoldDB" id="A0A5D3CZY9"/>
<accession>A0A5D3CZY9</accession>
<sequence>MQVVQNKCIWDVPKVVDVENDHINVLEIVISHRVDDHIEDDTLYKTDVDPTIVERPVVHHVTENFIDDVDKHLSHASIMSHARNNFLETDTMFFKFEDDLDNLAGRSSSQPPATPTPRGRAQSRLLKLELHVARFFVLDFYDQAMNRFVEHHMLTTFKEFWGDYLRHFKKYDPDEARANPPNVLVGRHKDLHFLCDHYMRRAFQEQSWTNKAGR</sequence>
<comment type="caution">
    <text evidence="1">The sequence shown here is derived from an EMBL/GenBank/DDBJ whole genome shotgun (WGS) entry which is preliminary data.</text>
</comment>
<organism evidence="1 2">
    <name type="scientific">Cucumis melo var. makuwa</name>
    <name type="common">Oriental melon</name>
    <dbReference type="NCBI Taxonomy" id="1194695"/>
    <lineage>
        <taxon>Eukaryota</taxon>
        <taxon>Viridiplantae</taxon>
        <taxon>Streptophyta</taxon>
        <taxon>Embryophyta</taxon>
        <taxon>Tracheophyta</taxon>
        <taxon>Spermatophyta</taxon>
        <taxon>Magnoliopsida</taxon>
        <taxon>eudicotyledons</taxon>
        <taxon>Gunneridae</taxon>
        <taxon>Pentapetalae</taxon>
        <taxon>rosids</taxon>
        <taxon>fabids</taxon>
        <taxon>Cucurbitales</taxon>
        <taxon>Cucurbitaceae</taxon>
        <taxon>Benincaseae</taxon>
        <taxon>Cucumis</taxon>
    </lineage>
</organism>
<protein>
    <submittedName>
        <fullName evidence="1">Gamma-aminobutyrate transaminase POP2</fullName>
    </submittedName>
</protein>
<name>A0A5D3CZY9_CUCMM</name>
<evidence type="ECO:0000313" key="2">
    <source>
        <dbReference type="Proteomes" id="UP000321947"/>
    </source>
</evidence>
<gene>
    <name evidence="1" type="ORF">E5676_scaffold21G003370</name>
</gene>
<proteinExistence type="predicted"/>
<reference evidence="1 2" key="1">
    <citation type="submission" date="2019-08" db="EMBL/GenBank/DDBJ databases">
        <title>Draft genome sequences of two oriental melons (Cucumis melo L. var makuwa).</title>
        <authorList>
            <person name="Kwon S.-Y."/>
        </authorList>
    </citation>
    <scope>NUCLEOTIDE SEQUENCE [LARGE SCALE GENOMIC DNA]</scope>
    <source>
        <strain evidence="2">cv. Chang Bougi</strain>
        <tissue evidence="1">Leaf</tissue>
    </source>
</reference>
<dbReference type="EMBL" id="SSTD01008307">
    <property type="protein sequence ID" value="TYK16524.1"/>
    <property type="molecule type" value="Genomic_DNA"/>
</dbReference>
<dbReference type="Proteomes" id="UP000321947">
    <property type="component" value="Unassembled WGS sequence"/>
</dbReference>